<feature type="domain" description="Mediator complex subunit Med13 C-terminal" evidence="11">
    <location>
        <begin position="1615"/>
        <end position="2020"/>
    </location>
</feature>
<dbReference type="PANTHER" id="PTHR48249">
    <property type="entry name" value="MEDIATOR OF RNA POLYMERASE II TRANSCRIPTION SUBUNIT 13"/>
    <property type="match status" value="1"/>
</dbReference>
<feature type="domain" description="Mediator complex subunit Med13 N-terminal" evidence="12">
    <location>
        <begin position="86"/>
        <end position="331"/>
    </location>
</feature>
<evidence type="ECO:0000256" key="4">
    <source>
        <dbReference type="ARBA" id="ARBA00022491"/>
    </source>
</evidence>
<evidence type="ECO:0000313" key="14">
    <source>
        <dbReference type="EMBL" id="KAK4788590.1"/>
    </source>
</evidence>
<keyword evidence="5 9" id="KW-0805">Transcription regulation</keyword>
<protein>
    <recommendedName>
        <fullName evidence="3 9">Mediator of RNA polymerase II transcription subunit 13</fullName>
    </recommendedName>
</protein>
<evidence type="ECO:0000256" key="7">
    <source>
        <dbReference type="ARBA" id="ARBA00023163"/>
    </source>
</evidence>
<dbReference type="InterPro" id="IPR041285">
    <property type="entry name" value="MID_MedPIWI"/>
</dbReference>
<organism evidence="14 15">
    <name type="scientific">Trapa natans</name>
    <name type="common">Water chestnut</name>
    <dbReference type="NCBI Taxonomy" id="22666"/>
    <lineage>
        <taxon>Eukaryota</taxon>
        <taxon>Viridiplantae</taxon>
        <taxon>Streptophyta</taxon>
        <taxon>Embryophyta</taxon>
        <taxon>Tracheophyta</taxon>
        <taxon>Spermatophyta</taxon>
        <taxon>Magnoliopsida</taxon>
        <taxon>eudicotyledons</taxon>
        <taxon>Gunneridae</taxon>
        <taxon>Pentapetalae</taxon>
        <taxon>rosids</taxon>
        <taxon>malvids</taxon>
        <taxon>Myrtales</taxon>
        <taxon>Lythraceae</taxon>
        <taxon>Trapa</taxon>
    </lineage>
</organism>
<feature type="region of interest" description="Disordered" evidence="10">
    <location>
        <begin position="469"/>
        <end position="490"/>
    </location>
</feature>
<evidence type="ECO:0000259" key="13">
    <source>
        <dbReference type="Pfam" id="PF18296"/>
    </source>
</evidence>
<evidence type="ECO:0000256" key="3">
    <source>
        <dbReference type="ARBA" id="ARBA00019618"/>
    </source>
</evidence>
<evidence type="ECO:0000256" key="5">
    <source>
        <dbReference type="ARBA" id="ARBA00023015"/>
    </source>
</evidence>
<feature type="region of interest" description="Disordered" evidence="10">
    <location>
        <begin position="1157"/>
        <end position="1176"/>
    </location>
</feature>
<feature type="region of interest" description="Disordered" evidence="10">
    <location>
        <begin position="520"/>
        <end position="540"/>
    </location>
</feature>
<evidence type="ECO:0000256" key="2">
    <source>
        <dbReference type="ARBA" id="ARBA00009354"/>
    </source>
</evidence>
<evidence type="ECO:0000259" key="12">
    <source>
        <dbReference type="Pfam" id="PF11597"/>
    </source>
</evidence>
<evidence type="ECO:0000256" key="10">
    <source>
        <dbReference type="SAM" id="MobiDB-lite"/>
    </source>
</evidence>
<comment type="subcellular location">
    <subcellularLocation>
        <location evidence="1 9">Nucleus</location>
    </subcellularLocation>
</comment>
<reference evidence="14 15" key="1">
    <citation type="journal article" date="2023" name="Hortic Res">
        <title>Pangenome of water caltrop reveals structural variations and asymmetric subgenome divergence after allopolyploidization.</title>
        <authorList>
            <person name="Zhang X."/>
            <person name="Chen Y."/>
            <person name="Wang L."/>
            <person name="Yuan Y."/>
            <person name="Fang M."/>
            <person name="Shi L."/>
            <person name="Lu R."/>
            <person name="Comes H.P."/>
            <person name="Ma Y."/>
            <person name="Chen Y."/>
            <person name="Huang G."/>
            <person name="Zhou Y."/>
            <person name="Zheng Z."/>
            <person name="Qiu Y."/>
        </authorList>
    </citation>
    <scope>NUCLEOTIDE SEQUENCE [LARGE SCALE GENOMIC DNA]</scope>
    <source>
        <strain evidence="14">F231</strain>
    </source>
</reference>
<dbReference type="GO" id="GO:0016592">
    <property type="term" value="C:mediator complex"/>
    <property type="evidence" value="ECO:0007669"/>
    <property type="project" value="InterPro"/>
</dbReference>
<dbReference type="PANTHER" id="PTHR48249:SF3">
    <property type="entry name" value="MEDIATOR OF RNA POLYMERASE II TRANSCRIPTION SUBUNIT 13"/>
    <property type="match status" value="1"/>
</dbReference>
<feature type="compositionally biased region" description="Polar residues" evidence="10">
    <location>
        <begin position="1115"/>
        <end position="1128"/>
    </location>
</feature>
<feature type="region of interest" description="Disordered" evidence="10">
    <location>
        <begin position="1"/>
        <end position="50"/>
    </location>
</feature>
<evidence type="ECO:0000256" key="6">
    <source>
        <dbReference type="ARBA" id="ARBA00023159"/>
    </source>
</evidence>
<feature type="region of interest" description="Disordered" evidence="10">
    <location>
        <begin position="1568"/>
        <end position="1625"/>
    </location>
</feature>
<keyword evidence="4 9" id="KW-0678">Repressor</keyword>
<dbReference type="GO" id="GO:0045944">
    <property type="term" value="P:positive regulation of transcription by RNA polymerase II"/>
    <property type="evidence" value="ECO:0007669"/>
    <property type="project" value="TreeGrafter"/>
</dbReference>
<dbReference type="InterPro" id="IPR009401">
    <property type="entry name" value="Med13_C"/>
</dbReference>
<evidence type="ECO:0000256" key="8">
    <source>
        <dbReference type="ARBA" id="ARBA00023242"/>
    </source>
</evidence>
<feature type="domain" description="MID" evidence="13">
    <location>
        <begin position="1225"/>
        <end position="1459"/>
    </location>
</feature>
<feature type="compositionally biased region" description="Basic and acidic residues" evidence="10">
    <location>
        <begin position="21"/>
        <end position="31"/>
    </location>
</feature>
<evidence type="ECO:0000256" key="9">
    <source>
        <dbReference type="RuleBase" id="RU364134"/>
    </source>
</evidence>
<feature type="region of interest" description="Disordered" evidence="10">
    <location>
        <begin position="743"/>
        <end position="775"/>
    </location>
</feature>
<keyword evidence="15" id="KW-1185">Reference proteome</keyword>
<accession>A0AAN7LZN6</accession>
<comment type="function">
    <text evidence="9">Component of the Mediator complex, a coactivator involved in regulated transcription of nearly all RNA polymerase II-dependent genes. Mediator functions as a bridge to convey information from gene-specific regulatory proteins to the basal RNA polymerase II transcription machinery. Mediator is recruited to promoters by direct interactions with regulatory proteins and serves as a scaffold for the assembly of a functional preinitiation complex with RNA polymerase II and the general transcription factors.</text>
</comment>
<sequence>MQMNARIVEEEGSRSYNIQDPVERSISDRETPNGPIDLRSSQTPIRHQTGPAPAAARWTDLLYGPTIPLSSSPEQYREASIKAPGMWTNIFKIGGLQQISWFQFLPPESELNSLADKRCKLEGNDVATYLVLSSHIQLQNKGYLSTWTNSFVGPWDPSQGVHNPDEKIKLWLFLPGHHTSVVEAVQVSVSKLRVVASGVWLAPGDSEEIAAALSQALRNCIERSMSVHSYMRYGDVYSKYNPFHSEEIIRRGQPIVEFEFSATEEAIFIHVIISARHIHALSGDDMENISKRCSDGRLPVIVSPNGMRGRLTGCCPGDLVKQVYLSSGHLKASSMLGLPSHVSQGQLRGHNYFAEVTIGCVTSETVEASQSGLHNARSTSKNYVDESRTDGKIDQKRSEGLFLHEKTLVYPVESVLVPVLQTSLTRSSLKRLWLQNWLGPSLHGSSFFMHWAPRFDSFDGGTETNGIRSQHSYYSSSNSNSSSLSGSSSESDYRMIVRDGDLDADADSLTCKQSDISSADHLENDHVKAGSKRPRPGVTAVQDGYKSEFTSLEVNDSAITGFPTEQIGSHWDLDGDDRGADMDIQALLSEFGDFGDFFVNDDLPFGEPPGTAESHTLILSGSDLVVGSSPAGVIDVPEDVLLPVAGFSSFESFNPPLPVSEECISKSQEVAANAMPSVAVPNTPVSSSGDFDHLIKAEALMTFAPEYGAVEAPLSDISSSIFRSPYLPKSRNLDCANSSTNNYKYGATPPSSPPCADGSDEKSSRPLTSRNYHGRHDLCAGQHPKNYYTHVDGGKVIDVRRSTATSKVAPVVAFTSMSSTIGAKSIHGNVSERSFQQDHVLLSLRTAIATDIECSLLQSSMCKARHTLISSSSIASINSCRLTGGSIINTLPGDQSTLTDNVFGIDSVPVGIASDVDGLPDAHATKSVNVWRTVEVPKLSKQSNSPAIEVSLPLAHHSYGEESILSHGQMQPLKELLDGLPFLVQQATSFVDFTLDADCGDGPYGWLALEEQRRRGFCCGPSMVHAGCGGTLSSCHFLDIAGVELVDPLFADVHASSVLSLLYSDIKSALKSAFGSMDGLSGHRRKLEGPLTVQDWCKGRSHAGDTGNMGDGLSAESSVGESRDTMSLSGGEPYSPSLSTAVATSNLKGSIGVECGKADDPSQRRSNQESILESEQHFNSRRKSTLYVLPFPAILVGYQDDWLKTSASSLQLWEKAPFEPYASPKHITYSVVCPDIDPLTSAATDFFHQLGTVYEACKLGSHTPQTLVNQMDIDSAKPSTSGFVFLDCPQSVKMDINHASLVGVISDYFLSLSNSWDLTSYLKSLSKTLKALKLDFSMPTNPREGTSGSFMVVYVICPFPEPMAILRTVIESSVAVGSVVIPSDRKSVLHNQVAKALNCSAGVDEASISNILVISGFSIPKLVIQIVTVDTIFRVTSPSLGELAILKETAFTVYNKARRISRGSSSEVQSSSLSSRSQSSLAQMTSSIPSMWKDSVNPRMSGPSLPREGEIDANMRIAAWENSWQTRGGVLSCDISKSGGSAFQEESCFMFEPLFILSEPASVDQGISPTAYGGSISESTKPQSDDNTGSFLHSGNSASSIDAGNSSQVDRSELNNYSPGHQKQPSIHCCYGWTEDWRWLVCIWTDARGELLDTHIFPFGGISSRQDTKGLQCLFAQVLQQGCLILQACCSDNIVKPRDFVIARIGSYFELEYLEWQKAIYSVGGAEMKSWSLQLRRSRMDGISTGSSGPSLPQQEMSMIQERAMPSSPSLLYSPQSKPSGYMKGSLGQQTARKQLVGGQAAGDGSRGLLHWVQNISFVTVRVDHSLHLVHQADSTSLGGSQVAFSTGQPQSHLEGFTTVKSLGSASASYLLIPSPSMRFLPSTPFQLPTCLTAESPPLAHLLHSKGAAIPLSTAFVVSRAVPSMRKDFRANLKDEWPSVLAVGLIDHYRGTNSSNSNQEKVVRGGIKQRSLNTEPRDFEVETHSVLESVAAELQALSWMTVSPTYMERRTALPFHCDMVLRLRRLLHFADKELSRSPEKS</sequence>
<feature type="region of interest" description="Disordered" evidence="10">
    <location>
        <begin position="1102"/>
        <end position="1137"/>
    </location>
</feature>
<evidence type="ECO:0000313" key="15">
    <source>
        <dbReference type="Proteomes" id="UP001346149"/>
    </source>
</evidence>
<name>A0AAN7LZN6_TRANT</name>
<dbReference type="InterPro" id="IPR051139">
    <property type="entry name" value="Mediator_complx_sub13"/>
</dbReference>
<dbReference type="Pfam" id="PF11597">
    <property type="entry name" value="Med13_N"/>
    <property type="match status" value="1"/>
</dbReference>
<feature type="compositionally biased region" description="Basic and acidic residues" evidence="10">
    <location>
        <begin position="1157"/>
        <end position="1167"/>
    </location>
</feature>
<keyword evidence="6 9" id="KW-0010">Activator</keyword>
<proteinExistence type="inferred from homology"/>
<comment type="similarity">
    <text evidence="2 9">Belongs to the Mediator complex subunit 13 family.</text>
</comment>
<comment type="caution">
    <text evidence="14">The sequence shown here is derived from an EMBL/GenBank/DDBJ whole genome shotgun (WGS) entry which is preliminary data.</text>
</comment>
<dbReference type="EMBL" id="JAXQNO010000011">
    <property type="protein sequence ID" value="KAK4788590.1"/>
    <property type="molecule type" value="Genomic_DNA"/>
</dbReference>
<keyword evidence="8 9" id="KW-0539">Nucleus</keyword>
<feature type="compositionally biased region" description="Polar residues" evidence="10">
    <location>
        <begin position="1576"/>
        <end position="1625"/>
    </location>
</feature>
<feature type="compositionally biased region" description="Polar residues" evidence="10">
    <location>
        <begin position="371"/>
        <end position="382"/>
    </location>
</feature>
<dbReference type="Proteomes" id="UP001346149">
    <property type="component" value="Unassembled WGS sequence"/>
</dbReference>
<evidence type="ECO:0000259" key="11">
    <source>
        <dbReference type="Pfam" id="PF06333"/>
    </source>
</evidence>
<gene>
    <name evidence="14" type="ORF">SAY86_019909</name>
</gene>
<keyword evidence="7 9" id="KW-0804">Transcription</keyword>
<evidence type="ECO:0000256" key="1">
    <source>
        <dbReference type="ARBA" id="ARBA00004123"/>
    </source>
</evidence>
<comment type="subunit">
    <text evidence="9">Component of the Mediator complex.</text>
</comment>
<dbReference type="InterPro" id="IPR021643">
    <property type="entry name" value="Mediator_Med13_N"/>
</dbReference>
<dbReference type="Pfam" id="PF18296">
    <property type="entry name" value="MID_MedPIWI"/>
    <property type="match status" value="1"/>
</dbReference>
<dbReference type="Pfam" id="PF06333">
    <property type="entry name" value="Med13_C"/>
    <property type="match status" value="1"/>
</dbReference>
<feature type="region of interest" description="Disordered" evidence="10">
    <location>
        <begin position="371"/>
        <end position="390"/>
    </location>
</feature>
<dbReference type="GO" id="GO:0003713">
    <property type="term" value="F:transcription coactivator activity"/>
    <property type="evidence" value="ECO:0007669"/>
    <property type="project" value="TreeGrafter"/>
</dbReference>